<feature type="region of interest" description="Disordered" evidence="4">
    <location>
        <begin position="1"/>
        <end position="25"/>
    </location>
</feature>
<feature type="compositionally biased region" description="Basic and acidic residues" evidence="4">
    <location>
        <begin position="14"/>
        <end position="25"/>
    </location>
</feature>
<keyword evidence="1 3" id="KW-0863">Zinc-finger</keyword>
<feature type="domain" description="RING-type" evidence="5">
    <location>
        <begin position="712"/>
        <end position="759"/>
    </location>
</feature>
<reference evidence="6 7" key="1">
    <citation type="journal article" date="2011" name="Science">
        <title>The ecoresponsive genome of Daphnia pulex.</title>
        <authorList>
            <person name="Colbourne J.K."/>
            <person name="Pfrender M.E."/>
            <person name="Gilbert D."/>
            <person name="Thomas W.K."/>
            <person name="Tucker A."/>
            <person name="Oakley T.H."/>
            <person name="Tokishita S."/>
            <person name="Aerts A."/>
            <person name="Arnold G.J."/>
            <person name="Basu M.K."/>
            <person name="Bauer D.J."/>
            <person name="Caceres C.E."/>
            <person name="Carmel L."/>
            <person name="Casola C."/>
            <person name="Choi J.H."/>
            <person name="Detter J.C."/>
            <person name="Dong Q."/>
            <person name="Dusheyko S."/>
            <person name="Eads B.D."/>
            <person name="Frohlich T."/>
            <person name="Geiler-Samerotte K.A."/>
            <person name="Gerlach D."/>
            <person name="Hatcher P."/>
            <person name="Jogdeo S."/>
            <person name="Krijgsveld J."/>
            <person name="Kriventseva E.V."/>
            <person name="Kultz D."/>
            <person name="Laforsch C."/>
            <person name="Lindquist E."/>
            <person name="Lopez J."/>
            <person name="Manak J.R."/>
            <person name="Muller J."/>
            <person name="Pangilinan J."/>
            <person name="Patwardhan R.P."/>
            <person name="Pitluck S."/>
            <person name="Pritham E.J."/>
            <person name="Rechtsteiner A."/>
            <person name="Rho M."/>
            <person name="Rogozin I.B."/>
            <person name="Sakarya O."/>
            <person name="Salamov A."/>
            <person name="Schaack S."/>
            <person name="Shapiro H."/>
            <person name="Shiga Y."/>
            <person name="Skalitzky C."/>
            <person name="Smith Z."/>
            <person name="Souvorov A."/>
            <person name="Sung W."/>
            <person name="Tang Z."/>
            <person name="Tsuchiya D."/>
            <person name="Tu H."/>
            <person name="Vos H."/>
            <person name="Wang M."/>
            <person name="Wolf Y.I."/>
            <person name="Yamagata H."/>
            <person name="Yamada T."/>
            <person name="Ye Y."/>
            <person name="Shaw J.R."/>
            <person name="Andrews J."/>
            <person name="Crease T.J."/>
            <person name="Tang H."/>
            <person name="Lucas S.M."/>
            <person name="Robertson H.M."/>
            <person name="Bork P."/>
            <person name="Koonin E.V."/>
            <person name="Zdobnov E.M."/>
            <person name="Grigoriev I.V."/>
            <person name="Lynch M."/>
            <person name="Boore J.L."/>
        </authorList>
    </citation>
    <scope>NUCLEOTIDE SEQUENCE [LARGE SCALE GENOMIC DNA]</scope>
</reference>
<evidence type="ECO:0000313" key="6">
    <source>
        <dbReference type="EMBL" id="EFX81106.1"/>
    </source>
</evidence>
<gene>
    <name evidence="6" type="ORF">DAPPUDRAFT_317779</name>
</gene>
<keyword evidence="1 3" id="KW-0479">Metal-binding</keyword>
<accession>E9GGY2</accession>
<evidence type="ECO:0000313" key="7">
    <source>
        <dbReference type="Proteomes" id="UP000000305"/>
    </source>
</evidence>
<dbReference type="PANTHER" id="PTHR47160:SF10">
    <property type="entry name" value="MULE TRANSPOSASE DOMAIN-CONTAINING PROTEIN"/>
    <property type="match status" value="1"/>
</dbReference>
<organism evidence="6 7">
    <name type="scientific">Daphnia pulex</name>
    <name type="common">Water flea</name>
    <dbReference type="NCBI Taxonomy" id="6669"/>
    <lineage>
        <taxon>Eukaryota</taxon>
        <taxon>Metazoa</taxon>
        <taxon>Ecdysozoa</taxon>
        <taxon>Arthropoda</taxon>
        <taxon>Crustacea</taxon>
        <taxon>Branchiopoda</taxon>
        <taxon>Diplostraca</taxon>
        <taxon>Cladocera</taxon>
        <taxon>Anomopoda</taxon>
        <taxon>Daphniidae</taxon>
        <taxon>Daphnia</taxon>
    </lineage>
</organism>
<dbReference type="InterPro" id="IPR001841">
    <property type="entry name" value="Znf_RING"/>
</dbReference>
<dbReference type="GO" id="GO:0008270">
    <property type="term" value="F:zinc ion binding"/>
    <property type="evidence" value="ECO:0007669"/>
    <property type="project" value="UniProtKB-KW"/>
</dbReference>
<evidence type="ECO:0000256" key="1">
    <source>
        <dbReference type="ARBA" id="ARBA00022771"/>
    </source>
</evidence>
<dbReference type="KEGG" id="dpx:DAPPUDRAFT_317779"/>
<dbReference type="PhylomeDB" id="E9GGY2"/>
<dbReference type="InterPro" id="IPR018289">
    <property type="entry name" value="MULE_transposase_dom"/>
</dbReference>
<dbReference type="PANTHER" id="PTHR47160">
    <property type="entry name" value="PUTATIVE-RELATED"/>
    <property type="match status" value="1"/>
</dbReference>
<evidence type="ECO:0000256" key="3">
    <source>
        <dbReference type="PROSITE-ProRule" id="PRU00175"/>
    </source>
</evidence>
<dbReference type="Pfam" id="PF10551">
    <property type="entry name" value="MULE"/>
    <property type="match status" value="1"/>
</dbReference>
<dbReference type="Proteomes" id="UP000000305">
    <property type="component" value="Unassembled WGS sequence"/>
</dbReference>
<evidence type="ECO:0000256" key="4">
    <source>
        <dbReference type="SAM" id="MobiDB-lite"/>
    </source>
</evidence>
<dbReference type="STRING" id="6669.E9GGY2"/>
<keyword evidence="7" id="KW-1185">Reference proteome</keyword>
<keyword evidence="2" id="KW-0862">Zinc</keyword>
<evidence type="ECO:0000256" key="2">
    <source>
        <dbReference type="ARBA" id="ARBA00022833"/>
    </source>
</evidence>
<evidence type="ECO:0000259" key="5">
    <source>
        <dbReference type="PROSITE" id="PS50089"/>
    </source>
</evidence>
<dbReference type="AlphaFoldDB" id="E9GGY2"/>
<proteinExistence type="predicted"/>
<sequence length="772" mass="89291">MAEGNARFQFLPSARDRGPQIEEEEHQSHVLTDTRDFFVWHRNGRGYQCKRKKSHSCSARLHFDEEIDEYVTTGTHTDHPNEEQEILDREFKQYCKIQSRETHISYLAIHARACELFPRANVLLKSIRKCMSQHRHILQPRNPRNARDAHLLLMANESWRLQKDGGDFYFGEVVWRDPVSGNDESSQVFGNIDVLRAASDPLVKEMNGDGTFRITPEIFYQMATINTIAYGHSFPAAYFLMTRKTKELYVLSIELVKQKCQQLFGRAPEPTTFIGDYELALLGAAAECFPGCRSRGCWFHSSQAMYRKACDLGLCAIFRTNTIIRRIIRMGMNLPLLHHTLIPQGLEAIINYFNDVVDRIPADQQESLNQWFNYLQDFWLNRIGPSRFSVYRAVNRTNNFCESCHRALNEFMNGNHLNYFEFLTKLKICGAKANRDLRNAERGMLISVPRKLFYKNRDKQITEKTDQLERELTGIPDEDRQPITEFLKTAVEDNPENYPQNLVDGEPQRDDVNVLPEEYRDIAARIQEVFNILIEAPQVPPVERRNIRHEPAAEFDNPIPGAPREVRRVGRPRLHPLPQPRAINHRAAVPRIAHRAGNGGRAARNARGGARNARGGARNARRVIMLDDEQLDEAENLPMEPEIIEPEIMEPEMPEMHIDIIIAPEDEVENMYHEEHVQNWEAGEEERRRLNYEFRAAEQNVQDDALRVFEDCMVCQNREADQQITCCAQFLCLPCARNLAIPRVVEDVALPFNLCPFCRSDVYVTMPRVIPV</sequence>
<dbReference type="EMBL" id="GL732544">
    <property type="protein sequence ID" value="EFX81106.1"/>
    <property type="molecule type" value="Genomic_DNA"/>
</dbReference>
<dbReference type="PROSITE" id="PS50089">
    <property type="entry name" value="ZF_RING_2"/>
    <property type="match status" value="1"/>
</dbReference>
<name>E9GGY2_DAPPU</name>
<dbReference type="HOGENOM" id="CLU_362177_0_0_1"/>
<dbReference type="OrthoDB" id="10029846at2759"/>
<dbReference type="InParanoid" id="E9GGY2"/>
<protein>
    <recommendedName>
        <fullName evidence="5">RING-type domain-containing protein</fullName>
    </recommendedName>
</protein>